<dbReference type="GO" id="GO:0004827">
    <property type="term" value="F:proline-tRNA ligase activity"/>
    <property type="evidence" value="ECO:0007669"/>
    <property type="project" value="UniProtKB-EC"/>
</dbReference>
<dbReference type="Gene3D" id="3.40.50.800">
    <property type="entry name" value="Anticodon-binding domain"/>
    <property type="match status" value="1"/>
</dbReference>
<dbReference type="SMART" id="SM00946">
    <property type="entry name" value="ProRS-C_1"/>
    <property type="match status" value="1"/>
</dbReference>
<dbReference type="EC" id="6.1.1.15" evidence="1"/>
<dbReference type="Pfam" id="PF03129">
    <property type="entry name" value="HGTP_anticodon"/>
    <property type="match status" value="1"/>
</dbReference>
<protein>
    <recommendedName>
        <fullName evidence="1">proline--tRNA ligase</fullName>
        <ecNumber evidence="1">6.1.1.15</ecNumber>
    </recommendedName>
</protein>
<sequence length="201" mass="22067">MVGGLLMTHGDDAGIRLPPNMAPVQVVVCATRSAPRACGARLDDDPDRTPGWKFNHWEMKGVPLRIEIGARDLESASCVLARRDRPGKQGKERGVALAPESLVPHVQTQLEEIQAALLEDATRFRDGNIVDVSSYAELRAAVDQGKWARGFWAGSDEEEVRVKEETGATLRCFPLDREQDRGVCFLTGQPQGQIALFAKAY</sequence>
<dbReference type="GO" id="GO:0005524">
    <property type="term" value="F:ATP binding"/>
    <property type="evidence" value="ECO:0007669"/>
    <property type="project" value="InterPro"/>
</dbReference>
<dbReference type="GO" id="GO:0006433">
    <property type="term" value="P:prolyl-tRNA aminoacylation"/>
    <property type="evidence" value="ECO:0007669"/>
    <property type="project" value="InterPro"/>
</dbReference>
<dbReference type="InterPro" id="IPR017449">
    <property type="entry name" value="Pro-tRNA_synth_II"/>
</dbReference>
<gene>
    <name evidence="3" type="ORF">QBZ16_000374</name>
</gene>
<organism evidence="3 4">
    <name type="scientific">Prototheca wickerhamii</name>
    <dbReference type="NCBI Taxonomy" id="3111"/>
    <lineage>
        <taxon>Eukaryota</taxon>
        <taxon>Viridiplantae</taxon>
        <taxon>Chlorophyta</taxon>
        <taxon>core chlorophytes</taxon>
        <taxon>Trebouxiophyceae</taxon>
        <taxon>Chlorellales</taxon>
        <taxon>Chlorellaceae</taxon>
        <taxon>Prototheca</taxon>
    </lineage>
</organism>
<keyword evidence="4" id="KW-1185">Reference proteome</keyword>
<evidence type="ECO:0000313" key="3">
    <source>
        <dbReference type="EMBL" id="KAK2080521.1"/>
    </source>
</evidence>
<dbReference type="InterPro" id="IPR016061">
    <property type="entry name" value="Pro-tRNA_ligase_II_C"/>
</dbReference>
<name>A0AAD9MP80_PROWI</name>
<dbReference type="InterPro" id="IPR036621">
    <property type="entry name" value="Anticodon-bd_dom_sf"/>
</dbReference>
<dbReference type="Proteomes" id="UP001255856">
    <property type="component" value="Unassembled WGS sequence"/>
</dbReference>
<dbReference type="AlphaFoldDB" id="A0AAD9MP80"/>
<dbReference type="PANTHER" id="PTHR43382">
    <property type="entry name" value="PROLYL-TRNA SYNTHETASE"/>
    <property type="match status" value="1"/>
</dbReference>
<dbReference type="EMBL" id="JASFZW010000001">
    <property type="protein sequence ID" value="KAK2080521.1"/>
    <property type="molecule type" value="Genomic_DNA"/>
</dbReference>
<comment type="caution">
    <text evidence="3">The sequence shown here is derived from an EMBL/GenBank/DDBJ whole genome shotgun (WGS) entry which is preliminary data.</text>
</comment>
<dbReference type="GO" id="GO:0005737">
    <property type="term" value="C:cytoplasm"/>
    <property type="evidence" value="ECO:0007669"/>
    <property type="project" value="InterPro"/>
</dbReference>
<feature type="domain" description="Proline-tRNA ligase class II C-terminal" evidence="2">
    <location>
        <begin position="135"/>
        <end position="201"/>
    </location>
</feature>
<evidence type="ECO:0000313" key="4">
    <source>
        <dbReference type="Proteomes" id="UP001255856"/>
    </source>
</evidence>
<dbReference type="GO" id="GO:0017101">
    <property type="term" value="C:aminoacyl-tRNA synthetase multienzyme complex"/>
    <property type="evidence" value="ECO:0007669"/>
    <property type="project" value="TreeGrafter"/>
</dbReference>
<evidence type="ECO:0000259" key="2">
    <source>
        <dbReference type="SMART" id="SM00946"/>
    </source>
</evidence>
<dbReference type="InterPro" id="IPR004154">
    <property type="entry name" value="Anticodon-bd"/>
</dbReference>
<evidence type="ECO:0000256" key="1">
    <source>
        <dbReference type="ARBA" id="ARBA00012831"/>
    </source>
</evidence>
<dbReference type="Gene3D" id="3.30.110.30">
    <property type="entry name" value="C-terminal domain of ProRS"/>
    <property type="match status" value="1"/>
</dbReference>
<proteinExistence type="predicted"/>
<dbReference type="PANTHER" id="PTHR43382:SF3">
    <property type="entry name" value="PROLINE--TRNA LIGASE, CHLOROPLASTIC_MITOCHONDRIAL"/>
    <property type="match status" value="1"/>
</dbReference>
<accession>A0AAD9MP80</accession>
<dbReference type="SUPFAM" id="SSF52954">
    <property type="entry name" value="Class II aaRS ABD-related"/>
    <property type="match status" value="1"/>
</dbReference>
<dbReference type="InterPro" id="IPR004499">
    <property type="entry name" value="Pro-tRNA-ligase_IIa_arc-type"/>
</dbReference>
<reference evidence="3" key="1">
    <citation type="submission" date="2021-01" db="EMBL/GenBank/DDBJ databases">
        <authorList>
            <person name="Eckstrom K.M.E."/>
        </authorList>
    </citation>
    <scope>NUCLEOTIDE SEQUENCE</scope>
    <source>
        <strain evidence="3">UVCC 0001</strain>
    </source>
</reference>
<dbReference type="SUPFAM" id="SSF64586">
    <property type="entry name" value="C-terminal domain of ProRS"/>
    <property type="match status" value="1"/>
</dbReference>
<dbReference type="Pfam" id="PF09180">
    <property type="entry name" value="ProRS-C_1"/>
    <property type="match status" value="1"/>
</dbReference>